<keyword evidence="4" id="KW-1185">Reference proteome</keyword>
<feature type="transmembrane region" description="Helical" evidence="2">
    <location>
        <begin position="24"/>
        <end position="43"/>
    </location>
</feature>
<evidence type="ECO:0000313" key="4">
    <source>
        <dbReference type="Proteomes" id="UP000249799"/>
    </source>
</evidence>
<evidence type="ECO:0000313" key="3">
    <source>
        <dbReference type="EMBL" id="AWV90616.1"/>
    </source>
</evidence>
<feature type="region of interest" description="Disordered" evidence="1">
    <location>
        <begin position="58"/>
        <end position="88"/>
    </location>
</feature>
<dbReference type="AlphaFoldDB" id="A0A2Z4FPG2"/>
<feature type="compositionally biased region" description="Low complexity" evidence="1">
    <location>
        <begin position="58"/>
        <end position="80"/>
    </location>
</feature>
<dbReference type="KEGG" id="bsed:DN745_15300"/>
<sequence length="88" mass="9458">MEPVRIRPDVDPNSPEYKRSLRRVMLILFVLMISGGSCLGYRIRKMEEYIAERKAAEAAGEVEAGADAPSDSAAPGQPGAVPSGQKTP</sequence>
<organism evidence="3 4">
    <name type="scientific">Bradymonas sediminis</name>
    <dbReference type="NCBI Taxonomy" id="1548548"/>
    <lineage>
        <taxon>Bacteria</taxon>
        <taxon>Deltaproteobacteria</taxon>
        <taxon>Bradymonadales</taxon>
        <taxon>Bradymonadaceae</taxon>
        <taxon>Bradymonas</taxon>
    </lineage>
</organism>
<dbReference type="OrthoDB" id="9991237at2"/>
<accession>A0A2Z4FPG2</accession>
<protein>
    <submittedName>
        <fullName evidence="3">Uncharacterized protein</fullName>
    </submittedName>
</protein>
<dbReference type="EMBL" id="CP030032">
    <property type="protein sequence ID" value="AWV90616.1"/>
    <property type="molecule type" value="Genomic_DNA"/>
</dbReference>
<keyword evidence="2" id="KW-0812">Transmembrane</keyword>
<dbReference type="RefSeq" id="WP_111336163.1">
    <property type="nucleotide sequence ID" value="NZ_CP030032.1"/>
</dbReference>
<evidence type="ECO:0000256" key="1">
    <source>
        <dbReference type="SAM" id="MobiDB-lite"/>
    </source>
</evidence>
<proteinExistence type="predicted"/>
<name>A0A2Z4FPG2_9DELT</name>
<gene>
    <name evidence="3" type="ORF">DN745_15300</name>
</gene>
<evidence type="ECO:0000256" key="2">
    <source>
        <dbReference type="SAM" id="Phobius"/>
    </source>
</evidence>
<reference evidence="3 4" key="1">
    <citation type="submission" date="2018-06" db="EMBL/GenBank/DDBJ databases">
        <title>Lujinxingia sediminis gen. nov. sp. nov., a new facultative anaerobic member of the class Deltaproteobacteria, and proposal of Lujinxingaceae fam. nov.</title>
        <authorList>
            <person name="Guo L.-Y."/>
            <person name="Li C.-M."/>
            <person name="Wang S."/>
            <person name="Du Z.-J."/>
        </authorList>
    </citation>
    <scope>NUCLEOTIDE SEQUENCE [LARGE SCALE GENOMIC DNA]</scope>
    <source>
        <strain evidence="3 4">FA350</strain>
    </source>
</reference>
<dbReference type="Proteomes" id="UP000249799">
    <property type="component" value="Chromosome"/>
</dbReference>
<keyword evidence="2" id="KW-0472">Membrane</keyword>
<keyword evidence="2" id="KW-1133">Transmembrane helix</keyword>